<sequence>MSPLLESVTLGATIPLRNRICMGSMTRNRCTDNGKPTKATVSHYAERARDGTGLIVAEGTFTSPHGAEWPHAPVMFDKSHSDAWKVVTDAVHQEGGKILFQPWHPGRIQNDNMPMLKEYNYPVLAPSKIKAKGGKFRTLDGTPGHTENITEIENVKDIVEQYRTSCVLAKEAGFDGIELLSQGGYLLHNFLCSHSNARADKYGGSVDNRCRFPLEVLDAIISVWGSRAVGIKICPSDDYNDTMVSYEELTETYTYYIQELMKRNLGFINLSRRGCDVGRNQDDYFKSSPRPEDKALPANYEPLKQFGKTIKYPGSSTMLMVNHEYTFEEAEDLIKSGQIDLAQFARPFIYNPVCDPARTIFLWQCNQLIRVYQQDLVTRLVSGIPLASNDRGGMVNYGPYQDPNENYNDWPRAI</sequence>
<dbReference type="Proteomes" id="UP000191612">
    <property type="component" value="Unassembled WGS sequence"/>
</dbReference>
<dbReference type="InterPro" id="IPR013785">
    <property type="entry name" value="Aldolase_TIM"/>
</dbReference>
<dbReference type="EMBL" id="MDYO01000021">
    <property type="protein sequence ID" value="OQD95274.1"/>
    <property type="molecule type" value="Genomic_DNA"/>
</dbReference>
<dbReference type="PANTHER" id="PTHR22893">
    <property type="entry name" value="NADH OXIDOREDUCTASE-RELATED"/>
    <property type="match status" value="1"/>
</dbReference>
<protein>
    <recommendedName>
        <fullName evidence="1">NADH:flavin oxidoreductase/NADH oxidase N-terminal domain-containing protein</fullName>
    </recommendedName>
</protein>
<dbReference type="InterPro" id="IPR045247">
    <property type="entry name" value="Oye-like"/>
</dbReference>
<dbReference type="GO" id="GO:0016491">
    <property type="term" value="F:oxidoreductase activity"/>
    <property type="evidence" value="ECO:0007669"/>
    <property type="project" value="InterPro"/>
</dbReference>
<proteinExistence type="predicted"/>
<dbReference type="Gene3D" id="3.20.20.70">
    <property type="entry name" value="Aldolase class I"/>
    <property type="match status" value="1"/>
</dbReference>
<reference evidence="3" key="1">
    <citation type="journal article" date="2017" name="Nat. Microbiol.">
        <title>Global analysis of biosynthetic gene clusters reveals vast potential of secondary metabolite production in Penicillium species.</title>
        <authorList>
            <person name="Nielsen J.C."/>
            <person name="Grijseels S."/>
            <person name="Prigent S."/>
            <person name="Ji B."/>
            <person name="Dainat J."/>
            <person name="Nielsen K.F."/>
            <person name="Frisvad J.C."/>
            <person name="Workman M."/>
            <person name="Nielsen J."/>
        </authorList>
    </citation>
    <scope>NUCLEOTIDE SEQUENCE [LARGE SCALE GENOMIC DNA]</scope>
    <source>
        <strain evidence="3">IBT 29525</strain>
    </source>
</reference>
<comment type="caution">
    <text evidence="2">The sequence shown here is derived from an EMBL/GenBank/DDBJ whole genome shotgun (WGS) entry which is preliminary data.</text>
</comment>
<evidence type="ECO:0000259" key="1">
    <source>
        <dbReference type="Pfam" id="PF00724"/>
    </source>
</evidence>
<dbReference type="PANTHER" id="PTHR22893:SF91">
    <property type="entry name" value="NADPH DEHYDROGENASE 2-RELATED"/>
    <property type="match status" value="1"/>
</dbReference>
<dbReference type="InterPro" id="IPR001155">
    <property type="entry name" value="OxRdtase_FMN_N"/>
</dbReference>
<evidence type="ECO:0000313" key="3">
    <source>
        <dbReference type="Proteomes" id="UP000191612"/>
    </source>
</evidence>
<organism evidence="2 3">
    <name type="scientific">Penicillium solitum</name>
    <dbReference type="NCBI Taxonomy" id="60172"/>
    <lineage>
        <taxon>Eukaryota</taxon>
        <taxon>Fungi</taxon>
        <taxon>Dikarya</taxon>
        <taxon>Ascomycota</taxon>
        <taxon>Pezizomycotina</taxon>
        <taxon>Eurotiomycetes</taxon>
        <taxon>Eurotiomycetidae</taxon>
        <taxon>Eurotiales</taxon>
        <taxon>Aspergillaceae</taxon>
        <taxon>Penicillium</taxon>
    </lineage>
</organism>
<name>A0A1V6R1E5_9EURO</name>
<dbReference type="SUPFAM" id="SSF51395">
    <property type="entry name" value="FMN-linked oxidoreductases"/>
    <property type="match status" value="1"/>
</dbReference>
<evidence type="ECO:0000313" key="2">
    <source>
        <dbReference type="EMBL" id="OQD95274.1"/>
    </source>
</evidence>
<dbReference type="STRING" id="60172.A0A1V6R1E5"/>
<gene>
    <name evidence="2" type="ORF">PENSOL_c021G07274</name>
</gene>
<accession>A0A1V6R1E5</accession>
<feature type="domain" description="NADH:flavin oxidoreductase/NADH oxidase N-terminal" evidence="1">
    <location>
        <begin position="6"/>
        <end position="352"/>
    </location>
</feature>
<dbReference type="AlphaFoldDB" id="A0A1V6R1E5"/>
<dbReference type="Pfam" id="PF00724">
    <property type="entry name" value="Oxidored_FMN"/>
    <property type="match status" value="1"/>
</dbReference>
<dbReference type="GO" id="GO:0010181">
    <property type="term" value="F:FMN binding"/>
    <property type="evidence" value="ECO:0007669"/>
    <property type="project" value="InterPro"/>
</dbReference>
<keyword evidence="3" id="KW-1185">Reference proteome</keyword>